<keyword evidence="2" id="KW-1185">Reference proteome</keyword>
<organism evidence="1 2">
    <name type="scientific">Rhizopus oryzae</name>
    <name type="common">Mucormycosis agent</name>
    <name type="synonym">Rhizopus arrhizus var. delemar</name>
    <dbReference type="NCBI Taxonomy" id="64495"/>
    <lineage>
        <taxon>Eukaryota</taxon>
        <taxon>Fungi</taxon>
        <taxon>Fungi incertae sedis</taxon>
        <taxon>Mucoromycota</taxon>
        <taxon>Mucoromycotina</taxon>
        <taxon>Mucoromycetes</taxon>
        <taxon>Mucorales</taxon>
        <taxon>Mucorineae</taxon>
        <taxon>Rhizopodaceae</taxon>
        <taxon>Rhizopus</taxon>
    </lineage>
</organism>
<dbReference type="AlphaFoldDB" id="A0A9P7BP63"/>
<dbReference type="EMBL" id="JAANQT010001908">
    <property type="protein sequence ID" value="KAG1303638.1"/>
    <property type="molecule type" value="Genomic_DNA"/>
</dbReference>
<sequence length="492" mass="56577">MPPIKLFSYTDDTLLFLNNAHDFSIAQSHLEKYSLASNTKINYHKVKAISLSGYNLNDYWLPLLTPHGIPSIHSRDDPQPIIYLVFTMILSRQQCVHFLDFNQKLNASILLHSSITTSLLGKASIANSLVLSKCWYVFRVTPISTAELQKIQSTISHFINVKHYSLLYQSSLTKQVLIQQSQRFPVVSCFKNLIALLHSIYCCYAIPRQFHLFEPNPIERLLLPIPAILSKSTAPSQFKLPQKLKSTKVERLFQYHPEGHYLSQKAIADVAPSSKVINRKLYKALERQLDRIEDFFYECFFPTNLSPSSPVHSALIRINQINFHSFKTRLDLGVSIATDDTSLTFVERNIIYRIIYNKIPHKQLLHRIHPSQRSNSFCAICNDQPDSAAHFFFTCPQSSVFWDKLIQEFFWPTKIASIIASIYSLNFSSLRSNTTYQETSSIAIIIIALSEIWKAYRRCIFDSQPFHSDTILINTKFAIIKRINEDSSLDSL</sequence>
<evidence type="ECO:0008006" key="3">
    <source>
        <dbReference type="Google" id="ProtNLM"/>
    </source>
</evidence>
<dbReference type="Proteomes" id="UP000716291">
    <property type="component" value="Unassembled WGS sequence"/>
</dbReference>
<evidence type="ECO:0000313" key="1">
    <source>
        <dbReference type="EMBL" id="KAG1303638.1"/>
    </source>
</evidence>
<proteinExistence type="predicted"/>
<name>A0A9P7BP63_RHIOR</name>
<gene>
    <name evidence="1" type="ORF">G6F64_009904</name>
</gene>
<accession>A0A9P7BP63</accession>
<evidence type="ECO:0000313" key="2">
    <source>
        <dbReference type="Proteomes" id="UP000716291"/>
    </source>
</evidence>
<protein>
    <recommendedName>
        <fullName evidence="3">Reverse transcriptase domain-containing protein</fullName>
    </recommendedName>
</protein>
<comment type="caution">
    <text evidence="1">The sequence shown here is derived from an EMBL/GenBank/DDBJ whole genome shotgun (WGS) entry which is preliminary data.</text>
</comment>
<reference evidence="1" key="1">
    <citation type="journal article" date="2020" name="Microb. Genom.">
        <title>Genetic diversity of clinical and environmental Mucorales isolates obtained from an investigation of mucormycosis cases among solid organ transplant recipients.</title>
        <authorList>
            <person name="Nguyen M.H."/>
            <person name="Kaul D."/>
            <person name="Muto C."/>
            <person name="Cheng S.J."/>
            <person name="Richter R.A."/>
            <person name="Bruno V.M."/>
            <person name="Liu G."/>
            <person name="Beyhan S."/>
            <person name="Sundermann A.J."/>
            <person name="Mounaud S."/>
            <person name="Pasculle A.W."/>
            <person name="Nierman W.C."/>
            <person name="Driscoll E."/>
            <person name="Cumbie R."/>
            <person name="Clancy C.J."/>
            <person name="Dupont C.L."/>
        </authorList>
    </citation>
    <scope>NUCLEOTIDE SEQUENCE</scope>
    <source>
        <strain evidence="1">GL11</strain>
    </source>
</reference>
<dbReference type="OrthoDB" id="10276990at2759"/>